<dbReference type="Pfam" id="PF04536">
    <property type="entry name" value="TPM_phosphatase"/>
    <property type="match status" value="1"/>
</dbReference>
<dbReference type="Proteomes" id="UP000502260">
    <property type="component" value="Chromosome"/>
</dbReference>
<name>A0A6F8VDY0_9PROT</name>
<feature type="domain" description="TPM" evidence="1">
    <location>
        <begin position="27"/>
        <end position="140"/>
    </location>
</feature>
<accession>A0A6F8VDY0</accession>
<dbReference type="PANTHER" id="PTHR30373:SF8">
    <property type="entry name" value="BLL7265 PROTEIN"/>
    <property type="match status" value="1"/>
</dbReference>
<evidence type="ECO:0000313" key="3">
    <source>
        <dbReference type="Proteomes" id="UP000502260"/>
    </source>
</evidence>
<evidence type="ECO:0000259" key="1">
    <source>
        <dbReference type="Pfam" id="PF04536"/>
    </source>
</evidence>
<proteinExistence type="predicted"/>
<organism evidence="2 3">
    <name type="scientific">Sulfurimicrobium lacus</name>
    <dbReference type="NCBI Taxonomy" id="2715678"/>
    <lineage>
        <taxon>Bacteria</taxon>
        <taxon>Pseudomonadati</taxon>
        <taxon>Pseudomonadota</taxon>
        <taxon>Betaproteobacteria</taxon>
        <taxon>Nitrosomonadales</taxon>
        <taxon>Sulfuricellaceae</taxon>
        <taxon>Sulfurimicrobium</taxon>
    </lineage>
</organism>
<protein>
    <submittedName>
        <fullName evidence="2">Membrane protein</fullName>
    </submittedName>
</protein>
<keyword evidence="3" id="KW-1185">Reference proteome</keyword>
<dbReference type="KEGG" id="slac:SKTS_20480"/>
<dbReference type="PANTHER" id="PTHR30373">
    <property type="entry name" value="UPF0603 PROTEIN YGCG"/>
    <property type="match status" value="1"/>
</dbReference>
<sequence>MVRILRHLFMPYFLVKRYFPRHVLAGIERAIGESEAVHLGEIRFAVEAGLDFWPLMRGQSARERALEVFSQLRVWDTEHNSGVLIYLLLADRDVEIVADRGIHAKVGDAQWQRISRMMEEAFRQGRFEQGVLAGIGEISALLLQHFPAGEVNPDELPDRPVVL</sequence>
<dbReference type="Gene3D" id="3.10.310.50">
    <property type="match status" value="1"/>
</dbReference>
<gene>
    <name evidence="2" type="ORF">SKTS_20480</name>
</gene>
<dbReference type="AlphaFoldDB" id="A0A6F8VDY0"/>
<evidence type="ECO:0000313" key="2">
    <source>
        <dbReference type="EMBL" id="BCB27162.1"/>
    </source>
</evidence>
<reference evidence="3" key="1">
    <citation type="submission" date="2020-03" db="EMBL/GenBank/DDBJ databases">
        <title>Complete genome sequence of sulfur-oxidizing bacterium skT11.</title>
        <authorList>
            <person name="Kanda M."/>
            <person name="Kojima H."/>
            <person name="Fukui M."/>
        </authorList>
    </citation>
    <scope>NUCLEOTIDE SEQUENCE [LARGE SCALE GENOMIC DNA]</scope>
    <source>
        <strain evidence="3">skT11</strain>
    </source>
</reference>
<dbReference type="InterPro" id="IPR007621">
    <property type="entry name" value="TPM_dom"/>
</dbReference>
<dbReference type="EMBL" id="AP022853">
    <property type="protein sequence ID" value="BCB27162.1"/>
    <property type="molecule type" value="Genomic_DNA"/>
</dbReference>